<proteinExistence type="predicted"/>
<reference evidence="3" key="1">
    <citation type="journal article" date="2019" name="Int. J. Syst. Evol. Microbiol.">
        <title>The Global Catalogue of Microorganisms (GCM) 10K type strain sequencing project: providing services to taxonomists for standard genome sequencing and annotation.</title>
        <authorList>
            <consortium name="The Broad Institute Genomics Platform"/>
            <consortium name="The Broad Institute Genome Sequencing Center for Infectious Disease"/>
            <person name="Wu L."/>
            <person name="Ma J."/>
        </authorList>
    </citation>
    <scope>NUCLEOTIDE SEQUENCE [LARGE SCALE GENOMIC DNA]</scope>
    <source>
        <strain evidence="3">KCTC 42984</strain>
    </source>
</reference>
<comment type="caution">
    <text evidence="2">The sequence shown here is derived from an EMBL/GenBank/DDBJ whole genome shotgun (WGS) entry which is preliminary data.</text>
</comment>
<dbReference type="EC" id="3.1.-.-" evidence="2"/>
<keyword evidence="2" id="KW-0378">Hydrolase</keyword>
<gene>
    <name evidence="2" type="ORF">ACFOD9_00860</name>
</gene>
<dbReference type="RefSeq" id="WP_379508190.1">
    <property type="nucleotide sequence ID" value="NZ_JBHRTQ010000001.1"/>
</dbReference>
<dbReference type="GO" id="GO:0016787">
    <property type="term" value="F:hydrolase activity"/>
    <property type="evidence" value="ECO:0007669"/>
    <property type="project" value="UniProtKB-KW"/>
</dbReference>
<dbReference type="PANTHER" id="PTHR22946:SF0">
    <property type="entry name" value="DIENELACTONE HYDROLASE DOMAIN-CONTAINING PROTEIN"/>
    <property type="match status" value="1"/>
</dbReference>
<dbReference type="InterPro" id="IPR029058">
    <property type="entry name" value="AB_hydrolase_fold"/>
</dbReference>
<dbReference type="PANTHER" id="PTHR22946">
    <property type="entry name" value="DIENELACTONE HYDROLASE DOMAIN-CONTAINING PROTEIN-RELATED"/>
    <property type="match status" value="1"/>
</dbReference>
<evidence type="ECO:0000259" key="1">
    <source>
        <dbReference type="Pfam" id="PF01738"/>
    </source>
</evidence>
<dbReference type="Proteomes" id="UP001595604">
    <property type="component" value="Unassembled WGS sequence"/>
</dbReference>
<accession>A0ABV7IQ54</accession>
<dbReference type="InterPro" id="IPR002925">
    <property type="entry name" value="Dienelactn_hydro"/>
</dbReference>
<evidence type="ECO:0000313" key="3">
    <source>
        <dbReference type="Proteomes" id="UP001595604"/>
    </source>
</evidence>
<organism evidence="2 3">
    <name type="scientific">Novosphingobium bradum</name>
    <dbReference type="NCBI Taxonomy" id="1737444"/>
    <lineage>
        <taxon>Bacteria</taxon>
        <taxon>Pseudomonadati</taxon>
        <taxon>Pseudomonadota</taxon>
        <taxon>Alphaproteobacteria</taxon>
        <taxon>Sphingomonadales</taxon>
        <taxon>Sphingomonadaceae</taxon>
        <taxon>Novosphingobium</taxon>
    </lineage>
</organism>
<dbReference type="InterPro" id="IPR050261">
    <property type="entry name" value="FrsA_esterase"/>
</dbReference>
<evidence type="ECO:0000313" key="2">
    <source>
        <dbReference type="EMBL" id="MFC3172793.1"/>
    </source>
</evidence>
<protein>
    <submittedName>
        <fullName evidence="2">Dienelactone hydrolase family protein</fullName>
        <ecNumber evidence="2">3.1.-.-</ecNumber>
    </submittedName>
</protein>
<name>A0ABV7IQ54_9SPHN</name>
<keyword evidence="3" id="KW-1185">Reference proteome</keyword>
<dbReference type="Gene3D" id="3.40.50.1820">
    <property type="entry name" value="alpha/beta hydrolase"/>
    <property type="match status" value="1"/>
</dbReference>
<dbReference type="EMBL" id="JBHRTQ010000001">
    <property type="protein sequence ID" value="MFC3172793.1"/>
    <property type="molecule type" value="Genomic_DNA"/>
</dbReference>
<sequence length="242" mass="25998">MPIRTEPVEYAFGDLVLEGLCAYDDSAPPRPGVLVVHTALGPGRFEAERAVALAEMGYVGFVADLYGRDAHYENDEEAIVFARSLVRLAGAFDGRMAASMAALRAHPAVDPARTAALGFCLGGRAVLNLARLDDPVAGVISFHGGLMPHPEKKAVAPMPARVLICHGWHDVYDPPAHIMAVGEELTEAGADWQIHAYGAAGHGFTDPYKTPKGEFHRYIELVARRSWQATGNFLAELFPPAG</sequence>
<feature type="domain" description="Dienelactone hydrolase" evidence="1">
    <location>
        <begin position="18"/>
        <end position="236"/>
    </location>
</feature>
<dbReference type="SUPFAM" id="SSF53474">
    <property type="entry name" value="alpha/beta-Hydrolases"/>
    <property type="match status" value="1"/>
</dbReference>
<dbReference type="Pfam" id="PF01738">
    <property type="entry name" value="DLH"/>
    <property type="match status" value="1"/>
</dbReference>